<dbReference type="GO" id="GO:0015074">
    <property type="term" value="P:DNA integration"/>
    <property type="evidence" value="ECO:0007669"/>
    <property type="project" value="InterPro"/>
</dbReference>
<reference evidence="4" key="2">
    <citation type="submission" date="2017-01" db="EMBL/GenBank/DDBJ databases">
        <authorList>
            <person name="Wang Y."/>
            <person name="White M."/>
            <person name="Kvist S."/>
            <person name="Moncalvo J.-M."/>
        </authorList>
    </citation>
    <scope>NUCLEOTIDE SEQUENCE [LARGE SCALE GENOMIC DNA]</scope>
    <source>
        <strain evidence="4">COL-18-3</strain>
    </source>
</reference>
<dbReference type="EMBL" id="LSSK01001018">
    <property type="protein sequence ID" value="OMH80988.1"/>
    <property type="molecule type" value="Genomic_DNA"/>
</dbReference>
<sequence>MAGSPGLQDFGVPSQIITDRGPGFIGDVATKVYEFLQIKHTPTTSYRPQSNGQVERLNQTLKNVLVKQCMHDKKNWDAYLWKSLLAVRTMRNRTTQFSPAELLYGVKLATPVIWTPPPEVNDWDLAIQERIASMDTGIDELRNTGLENSVRAKAKEKLVYDKAIKVTTFAVGDLVMKANEQQLCKLERTWEGPYKVERILRYGTYIISDNEGNRDLVHGEMLKKFHHSQYMVPEVSNTLKSKLKRFRERVSPIWGRGSVV</sequence>
<organism evidence="3 4">
    <name type="scientific">Zancudomyces culisetae</name>
    <name type="common">Gut fungus</name>
    <name type="synonym">Smittium culisetae</name>
    <dbReference type="NCBI Taxonomy" id="1213189"/>
    <lineage>
        <taxon>Eukaryota</taxon>
        <taxon>Fungi</taxon>
        <taxon>Fungi incertae sedis</taxon>
        <taxon>Zoopagomycota</taxon>
        <taxon>Kickxellomycotina</taxon>
        <taxon>Harpellomycetes</taxon>
        <taxon>Harpellales</taxon>
        <taxon>Legeriomycetaceae</taxon>
        <taxon>Zancudomyces</taxon>
    </lineage>
</organism>
<dbReference type="AlphaFoldDB" id="A0A1R1PJ63"/>
<dbReference type="OrthoDB" id="5592268at2759"/>
<name>A0A1R1PJ63_ZANCU</name>
<dbReference type="PANTHER" id="PTHR37984:SF5">
    <property type="entry name" value="PROTEIN NYNRIN-LIKE"/>
    <property type="match status" value="1"/>
</dbReference>
<reference evidence="3" key="1">
    <citation type="submission" date="2017-01" db="EMBL/GenBank/DDBJ databases">
        <authorList>
            <person name="Mah S.A."/>
            <person name="Swanson W.J."/>
            <person name="Moy G.W."/>
            <person name="Vacquier V.D."/>
        </authorList>
    </citation>
    <scope>NUCLEOTIDE SEQUENCE [LARGE SCALE GENOMIC DNA]</scope>
    <source>
        <strain evidence="3">COL-18-3</strain>
    </source>
</reference>
<dbReference type="EMBL" id="LSSK01001748">
    <property type="protein sequence ID" value="OMH78870.1"/>
    <property type="molecule type" value="Genomic_DNA"/>
</dbReference>
<proteinExistence type="predicted"/>
<gene>
    <name evidence="3" type="ORF">AX774_g5566</name>
    <name evidence="2" type="ORF">AX774_g7732</name>
</gene>
<evidence type="ECO:0000259" key="1">
    <source>
        <dbReference type="PROSITE" id="PS50994"/>
    </source>
</evidence>
<dbReference type="GO" id="GO:0005634">
    <property type="term" value="C:nucleus"/>
    <property type="evidence" value="ECO:0007669"/>
    <property type="project" value="UniProtKB-ARBA"/>
</dbReference>
<dbReference type="InterPro" id="IPR012337">
    <property type="entry name" value="RNaseH-like_sf"/>
</dbReference>
<evidence type="ECO:0000313" key="4">
    <source>
        <dbReference type="Proteomes" id="UP000188320"/>
    </source>
</evidence>
<comment type="caution">
    <text evidence="3">The sequence shown here is derived from an EMBL/GenBank/DDBJ whole genome shotgun (WGS) entry which is preliminary data.</text>
</comment>
<keyword evidence="4" id="KW-1185">Reference proteome</keyword>
<dbReference type="PANTHER" id="PTHR37984">
    <property type="entry name" value="PROTEIN CBG26694"/>
    <property type="match status" value="1"/>
</dbReference>
<dbReference type="Proteomes" id="UP000188320">
    <property type="component" value="Unassembled WGS sequence"/>
</dbReference>
<accession>A0A1R1PJ63</accession>
<feature type="domain" description="Integrase catalytic" evidence="1">
    <location>
        <begin position="1"/>
        <end position="107"/>
    </location>
</feature>
<dbReference type="InterPro" id="IPR036397">
    <property type="entry name" value="RNaseH_sf"/>
</dbReference>
<dbReference type="InterPro" id="IPR001584">
    <property type="entry name" value="Integrase_cat-core"/>
</dbReference>
<dbReference type="Gene3D" id="3.30.420.10">
    <property type="entry name" value="Ribonuclease H-like superfamily/Ribonuclease H"/>
    <property type="match status" value="1"/>
</dbReference>
<dbReference type="PROSITE" id="PS50994">
    <property type="entry name" value="INTEGRASE"/>
    <property type="match status" value="1"/>
</dbReference>
<dbReference type="InterPro" id="IPR050951">
    <property type="entry name" value="Retrovirus_Pol_polyprotein"/>
</dbReference>
<protein>
    <submittedName>
        <fullName evidence="3">Gag-Pol polyprotein</fullName>
    </submittedName>
</protein>
<dbReference type="GO" id="GO:0003676">
    <property type="term" value="F:nucleic acid binding"/>
    <property type="evidence" value="ECO:0007669"/>
    <property type="project" value="InterPro"/>
</dbReference>
<evidence type="ECO:0000313" key="3">
    <source>
        <dbReference type="EMBL" id="OMH80988.1"/>
    </source>
</evidence>
<evidence type="ECO:0000313" key="2">
    <source>
        <dbReference type="EMBL" id="OMH78870.1"/>
    </source>
</evidence>
<dbReference type="SUPFAM" id="SSF53098">
    <property type="entry name" value="Ribonuclease H-like"/>
    <property type="match status" value="1"/>
</dbReference>